<feature type="transmembrane region" description="Helical" evidence="2">
    <location>
        <begin position="84"/>
        <end position="107"/>
    </location>
</feature>
<sequence>MSSSRPDTHPSPYDGAGDPLIPEPEKSPRSPTPPIPFDSWEQFWSNMISLSWRCLTTAFALLLLIIGLWGFSRMGKLSHMQQRWFNTITILLGASASLGLGSMLGYLGTMLRWRLLARKKYKMQDIELLLAMPTPTGSAELLFAHFREWRLSLTTFIVMLYLFMNITGRLSVAIFGLTYNLKDNSTSIYPTLTTDWTYSGLVGKNTLDFEVEKNSRSYLDLVRGGLTEFGHVPEIKFDISVPQDLTDGTLDGLRLDTSKPEENRGNVSFTYYILDFEGAQRDQKPSDHAVHSSATCTMFRLDGHKYWKDYDSEDQTPKDWEDKGNGETIAEVLRVLESQKSWPGQGTEQVTWAAPLPKAEKLDPFSVTYVVYNDTAWECTSSLFETQLGNPLPKPLFNSGSLFLLPIAQREAQQGAPGSGGHLDSSWGSPSLGGTSSIVYRSFMDLQTRSSPSVGVQTLNFYQNGTGGSATQKRYYNLYVAALIARLPIAAIAYGNSDRIFPQRIKDPKAHLAEHVETTLEVKWGRVGIAAGAIVLSQILAITAVVCYCRNVYVREDSYLTTAELLKSVLNEIGDGNAMTAKELGESLDKALGGPVSYGTILGSLGDQPKMVLGREVDYNFPGFPPPRKRSVFRR</sequence>
<feature type="transmembrane region" description="Helical" evidence="2">
    <location>
        <begin position="50"/>
        <end position="72"/>
    </location>
</feature>
<name>A0A2T6ZHZ8_TUBBO</name>
<organism evidence="3 4">
    <name type="scientific">Tuber borchii</name>
    <name type="common">White truffle</name>
    <dbReference type="NCBI Taxonomy" id="42251"/>
    <lineage>
        <taxon>Eukaryota</taxon>
        <taxon>Fungi</taxon>
        <taxon>Dikarya</taxon>
        <taxon>Ascomycota</taxon>
        <taxon>Pezizomycotina</taxon>
        <taxon>Pezizomycetes</taxon>
        <taxon>Pezizales</taxon>
        <taxon>Tuberaceae</taxon>
        <taxon>Tuber</taxon>
    </lineage>
</organism>
<proteinExistence type="predicted"/>
<keyword evidence="2" id="KW-0472">Membrane</keyword>
<keyword evidence="2" id="KW-1133">Transmembrane helix</keyword>
<feature type="transmembrane region" description="Helical" evidence="2">
    <location>
        <begin position="158"/>
        <end position="179"/>
    </location>
</feature>
<dbReference type="EMBL" id="NESQ01000250">
    <property type="protein sequence ID" value="PUU75109.1"/>
    <property type="molecule type" value="Genomic_DNA"/>
</dbReference>
<accession>A0A2T6ZHZ8</accession>
<feature type="transmembrane region" description="Helical" evidence="2">
    <location>
        <begin position="527"/>
        <end position="549"/>
    </location>
</feature>
<evidence type="ECO:0000313" key="4">
    <source>
        <dbReference type="Proteomes" id="UP000244722"/>
    </source>
</evidence>
<dbReference type="Proteomes" id="UP000244722">
    <property type="component" value="Unassembled WGS sequence"/>
</dbReference>
<evidence type="ECO:0000256" key="2">
    <source>
        <dbReference type="SAM" id="Phobius"/>
    </source>
</evidence>
<keyword evidence="2" id="KW-0812">Transmembrane</keyword>
<keyword evidence="4" id="KW-1185">Reference proteome</keyword>
<comment type="caution">
    <text evidence="3">The sequence shown here is derived from an EMBL/GenBank/DDBJ whole genome shotgun (WGS) entry which is preliminary data.</text>
</comment>
<evidence type="ECO:0000256" key="1">
    <source>
        <dbReference type="SAM" id="MobiDB-lite"/>
    </source>
</evidence>
<reference evidence="3 4" key="1">
    <citation type="submission" date="2017-04" db="EMBL/GenBank/DDBJ databases">
        <title>Draft genome sequence of Tuber borchii Vittad., a whitish edible truffle.</title>
        <authorList>
            <consortium name="DOE Joint Genome Institute"/>
            <person name="Murat C."/>
            <person name="Kuo A."/>
            <person name="Barry K.W."/>
            <person name="Clum A."/>
            <person name="Dockter R.B."/>
            <person name="Fauchery L."/>
            <person name="Iotti M."/>
            <person name="Kohler A."/>
            <person name="Labutti K."/>
            <person name="Lindquist E.A."/>
            <person name="Lipzen A."/>
            <person name="Ohm R.A."/>
            <person name="Wang M."/>
            <person name="Grigoriev I.V."/>
            <person name="Zambonelli A."/>
            <person name="Martin F.M."/>
        </authorList>
    </citation>
    <scope>NUCLEOTIDE SEQUENCE [LARGE SCALE GENOMIC DNA]</scope>
    <source>
        <strain evidence="3 4">Tbo3840</strain>
    </source>
</reference>
<evidence type="ECO:0000313" key="3">
    <source>
        <dbReference type="EMBL" id="PUU75109.1"/>
    </source>
</evidence>
<dbReference type="AlphaFoldDB" id="A0A2T6ZHZ8"/>
<feature type="transmembrane region" description="Helical" evidence="2">
    <location>
        <begin position="476"/>
        <end position="494"/>
    </location>
</feature>
<protein>
    <submittedName>
        <fullName evidence="3">Uncharacterized protein</fullName>
    </submittedName>
</protein>
<gene>
    <name evidence="3" type="ORF">B9Z19DRAFT_1131900</name>
</gene>
<feature type="region of interest" description="Disordered" evidence="1">
    <location>
        <begin position="1"/>
        <end position="32"/>
    </location>
</feature>